<dbReference type="Proteomes" id="UP000184608">
    <property type="component" value="Unassembled WGS sequence"/>
</dbReference>
<proteinExistence type="predicted"/>
<evidence type="ECO:0000313" key="1">
    <source>
        <dbReference type="EMBL" id="SHI32271.1"/>
    </source>
</evidence>
<evidence type="ECO:0000313" key="2">
    <source>
        <dbReference type="Proteomes" id="UP000184608"/>
    </source>
</evidence>
<gene>
    <name evidence="1" type="ORF">VA7868_03497</name>
</gene>
<protein>
    <submittedName>
        <fullName evidence="1">Uncharacterized protein</fullName>
    </submittedName>
</protein>
<organism evidence="1 2">
    <name type="scientific">Vibrio aerogenes CECT 7868</name>
    <dbReference type="NCBI Taxonomy" id="1216006"/>
    <lineage>
        <taxon>Bacteria</taxon>
        <taxon>Pseudomonadati</taxon>
        <taxon>Pseudomonadota</taxon>
        <taxon>Gammaproteobacteria</taxon>
        <taxon>Vibrionales</taxon>
        <taxon>Vibrionaceae</taxon>
        <taxon>Vibrio</taxon>
    </lineage>
</organism>
<dbReference type="EMBL" id="FQXZ01000039">
    <property type="protein sequence ID" value="SHI32271.1"/>
    <property type="molecule type" value="Genomic_DNA"/>
</dbReference>
<accession>A0A1M6A6Z9</accession>
<reference evidence="1 2" key="1">
    <citation type="submission" date="2016-11" db="EMBL/GenBank/DDBJ databases">
        <authorList>
            <person name="Jaros S."/>
            <person name="Januszkiewicz K."/>
            <person name="Wedrychowicz H."/>
        </authorList>
    </citation>
    <scope>NUCLEOTIDE SEQUENCE [LARGE SCALE GENOMIC DNA]</scope>
    <source>
        <strain evidence="1 2">CECT 7868</strain>
    </source>
</reference>
<dbReference type="RefSeq" id="WP_073605104.1">
    <property type="nucleotide sequence ID" value="NZ_FQXZ01000039.1"/>
</dbReference>
<dbReference type="AlphaFoldDB" id="A0A1M6A6Z9"/>
<keyword evidence="2" id="KW-1185">Reference proteome</keyword>
<sequence>MIKKLGSLLSFLASSATGSTAPKDQEINFSKAEGWTIESKRPFLIVSESGEAMIEELQLDQKFQNEALDFVNYIVTTAHHKQFGGEPSAATEVNGENWNGYLQSQPGGIGGYEFQLVARSGGKTYVFYLALPELPNEPDMQKYRDLILSLKVS</sequence>
<name>A0A1M6A6Z9_9VIBR</name>